<protein>
    <recommendedName>
        <fullName evidence="3">LigT-like protein</fullName>
    </recommendedName>
</protein>
<dbReference type="Proteomes" id="UP000076761">
    <property type="component" value="Unassembled WGS sequence"/>
</dbReference>
<dbReference type="PANTHER" id="PTHR37474">
    <property type="entry name" value="RNA LIGASE/CYCLIC NUCLEOTIDE PHOSPHODIESTERASE"/>
    <property type="match status" value="1"/>
</dbReference>
<proteinExistence type="predicted"/>
<dbReference type="Pfam" id="PF13563">
    <property type="entry name" value="2_5_RNA_ligase2"/>
    <property type="match status" value="1"/>
</dbReference>
<dbReference type="EMBL" id="KV425571">
    <property type="protein sequence ID" value="KZT25584.1"/>
    <property type="molecule type" value="Genomic_DNA"/>
</dbReference>
<organism evidence="1 2">
    <name type="scientific">Neolentinus lepideus HHB14362 ss-1</name>
    <dbReference type="NCBI Taxonomy" id="1314782"/>
    <lineage>
        <taxon>Eukaryota</taxon>
        <taxon>Fungi</taxon>
        <taxon>Dikarya</taxon>
        <taxon>Basidiomycota</taxon>
        <taxon>Agaricomycotina</taxon>
        <taxon>Agaricomycetes</taxon>
        <taxon>Gloeophyllales</taxon>
        <taxon>Gloeophyllaceae</taxon>
        <taxon>Neolentinus</taxon>
    </lineage>
</organism>
<keyword evidence="2" id="KW-1185">Reference proteome</keyword>
<gene>
    <name evidence="1" type="ORF">NEOLEDRAFT_1169457</name>
</gene>
<evidence type="ECO:0008006" key="3">
    <source>
        <dbReference type="Google" id="ProtNLM"/>
    </source>
</evidence>
<evidence type="ECO:0000313" key="1">
    <source>
        <dbReference type="EMBL" id="KZT25584.1"/>
    </source>
</evidence>
<dbReference type="Gene3D" id="3.90.1140.10">
    <property type="entry name" value="Cyclic phosphodiesterase"/>
    <property type="match status" value="1"/>
</dbReference>
<dbReference type="PANTHER" id="PTHR37474:SF1">
    <property type="entry name" value="2'-5' RNA LIGASE FAMILY PROTEIN"/>
    <property type="match status" value="1"/>
</dbReference>
<dbReference type="AlphaFoldDB" id="A0A165SRY2"/>
<sequence>MSRSRVGGSNALPDHKSYKSAVVLIPRGWRKLESNLGNDTVNTFQLLDWIHKVRSVHDRHIHRWPMPHITILYPFVHPQENAQVYGETMEKLRNACRSYRMTGDELTVSLGSGEDALGYFLHSSKSATVYLRPEGSSWLGDLMRHILMSDPKLRPYDEQIREGVRLPKEDSGDGDEALCGAIERHFKPHLSLGQWQGRVAAVNAIPDLAKSFPGPMEWETKELCILHRNGFKDPFQVVETIPINGPS</sequence>
<dbReference type="InterPro" id="IPR009097">
    <property type="entry name" value="Cyclic_Pdiesterase"/>
</dbReference>
<evidence type="ECO:0000313" key="2">
    <source>
        <dbReference type="Proteomes" id="UP000076761"/>
    </source>
</evidence>
<dbReference type="OrthoDB" id="10263155at2759"/>
<name>A0A165SRY2_9AGAM</name>
<reference evidence="1 2" key="1">
    <citation type="journal article" date="2016" name="Mol. Biol. Evol.">
        <title>Comparative Genomics of Early-Diverging Mushroom-Forming Fungi Provides Insights into the Origins of Lignocellulose Decay Capabilities.</title>
        <authorList>
            <person name="Nagy L.G."/>
            <person name="Riley R."/>
            <person name="Tritt A."/>
            <person name="Adam C."/>
            <person name="Daum C."/>
            <person name="Floudas D."/>
            <person name="Sun H."/>
            <person name="Yadav J.S."/>
            <person name="Pangilinan J."/>
            <person name="Larsson K.H."/>
            <person name="Matsuura K."/>
            <person name="Barry K."/>
            <person name="Labutti K."/>
            <person name="Kuo R."/>
            <person name="Ohm R.A."/>
            <person name="Bhattacharya S.S."/>
            <person name="Shirouzu T."/>
            <person name="Yoshinaga Y."/>
            <person name="Martin F.M."/>
            <person name="Grigoriev I.V."/>
            <person name="Hibbett D.S."/>
        </authorList>
    </citation>
    <scope>NUCLEOTIDE SEQUENCE [LARGE SCALE GENOMIC DNA]</scope>
    <source>
        <strain evidence="1 2">HHB14362 ss-1</strain>
    </source>
</reference>
<dbReference type="InParanoid" id="A0A165SRY2"/>
<accession>A0A165SRY2</accession>
<dbReference type="SUPFAM" id="SSF55144">
    <property type="entry name" value="LigT-like"/>
    <property type="match status" value="1"/>
</dbReference>